<dbReference type="AlphaFoldDB" id="A0A7J7NEB1"/>
<comment type="caution">
    <text evidence="2">The sequence shown here is derived from an EMBL/GenBank/DDBJ whole genome shotgun (WGS) entry which is preliminary data.</text>
</comment>
<feature type="region of interest" description="Disordered" evidence="1">
    <location>
        <begin position="171"/>
        <end position="194"/>
    </location>
</feature>
<keyword evidence="3" id="KW-1185">Reference proteome</keyword>
<evidence type="ECO:0000313" key="2">
    <source>
        <dbReference type="EMBL" id="KAF6165579.1"/>
    </source>
</evidence>
<feature type="region of interest" description="Disordered" evidence="1">
    <location>
        <begin position="287"/>
        <end position="310"/>
    </location>
</feature>
<organism evidence="2 3">
    <name type="scientific">Kingdonia uniflora</name>
    <dbReference type="NCBI Taxonomy" id="39325"/>
    <lineage>
        <taxon>Eukaryota</taxon>
        <taxon>Viridiplantae</taxon>
        <taxon>Streptophyta</taxon>
        <taxon>Embryophyta</taxon>
        <taxon>Tracheophyta</taxon>
        <taxon>Spermatophyta</taxon>
        <taxon>Magnoliopsida</taxon>
        <taxon>Ranunculales</taxon>
        <taxon>Circaeasteraceae</taxon>
        <taxon>Kingdonia</taxon>
    </lineage>
</organism>
<evidence type="ECO:0000313" key="3">
    <source>
        <dbReference type="Proteomes" id="UP000541444"/>
    </source>
</evidence>
<proteinExistence type="predicted"/>
<name>A0A7J7NEB1_9MAGN</name>
<feature type="compositionally biased region" description="Basic and acidic residues" evidence="1">
    <location>
        <begin position="291"/>
        <end position="302"/>
    </location>
</feature>
<dbReference type="EMBL" id="JACGCM010000842">
    <property type="protein sequence ID" value="KAF6165579.1"/>
    <property type="molecule type" value="Genomic_DNA"/>
</dbReference>
<sequence>MSMLVVEIFDRHLGDMKFQFGETIIQMKPIHVSLILGLRVSPIANEFLFVGHEHMTNFIMRRFPKKKNTYRLKEIVDALKQAKLERHQVQRYQIEAPAIGVPAVGVPTVVVPAIGSSSSATEIRAVLVRVCSQLVEHGKMLLKLDDHGKMLHTHDGKRKKVEPIIKKGNGEWQKKAEEADVPNKKKKVDGPKKEALTDEQFDHVPLIQLKALIPKIPKKGLANKVSRKRRVQFPELQNIQLTAKNLLRQVTPREILEVANAFMVDDDVEVEREVNYNAISSEYGGDLLEMEESKNGNEKVDDVAEEEDSE</sequence>
<dbReference type="Proteomes" id="UP000541444">
    <property type="component" value="Unassembled WGS sequence"/>
</dbReference>
<accession>A0A7J7NEB1</accession>
<gene>
    <name evidence="2" type="ORF">GIB67_022750</name>
</gene>
<protein>
    <submittedName>
        <fullName evidence="2">Uncharacterized protein</fullName>
    </submittedName>
</protein>
<evidence type="ECO:0000256" key="1">
    <source>
        <dbReference type="SAM" id="MobiDB-lite"/>
    </source>
</evidence>
<reference evidence="2 3" key="1">
    <citation type="journal article" date="2020" name="IScience">
        <title>Genome Sequencing of the Endangered Kingdonia uniflora (Circaeasteraceae, Ranunculales) Reveals Potential Mechanisms of Evolutionary Specialization.</title>
        <authorList>
            <person name="Sun Y."/>
            <person name="Deng T."/>
            <person name="Zhang A."/>
            <person name="Moore M.J."/>
            <person name="Landis J.B."/>
            <person name="Lin N."/>
            <person name="Zhang H."/>
            <person name="Zhang X."/>
            <person name="Huang J."/>
            <person name="Zhang X."/>
            <person name="Sun H."/>
            <person name="Wang H."/>
        </authorList>
    </citation>
    <scope>NUCLEOTIDE SEQUENCE [LARGE SCALE GENOMIC DNA]</scope>
    <source>
        <strain evidence="2">TB1705</strain>
        <tissue evidence="2">Leaf</tissue>
    </source>
</reference>